<name>A0A396JJ44_MEDTR</name>
<proteinExistence type="predicted"/>
<comment type="caution">
    <text evidence="1">The sequence shown here is derived from an EMBL/GenBank/DDBJ whole genome shotgun (WGS) entry which is preliminary data.</text>
</comment>
<dbReference type="AlphaFoldDB" id="A0A396JJ44"/>
<dbReference type="Proteomes" id="UP000265566">
    <property type="component" value="Chromosome 2"/>
</dbReference>
<reference evidence="2" key="1">
    <citation type="journal article" date="2018" name="Nat. Plants">
        <title>Whole-genome landscape of Medicago truncatula symbiotic genes.</title>
        <authorList>
            <person name="Pecrix Y."/>
            <person name="Staton S.E."/>
            <person name="Sallet E."/>
            <person name="Lelandais-Briere C."/>
            <person name="Moreau S."/>
            <person name="Carrere S."/>
            <person name="Blein T."/>
            <person name="Jardinaud M.F."/>
            <person name="Latrasse D."/>
            <person name="Zouine M."/>
            <person name="Zahm M."/>
            <person name="Kreplak J."/>
            <person name="Mayjonade B."/>
            <person name="Satge C."/>
            <person name="Perez M."/>
            <person name="Cauet S."/>
            <person name="Marande W."/>
            <person name="Chantry-Darmon C."/>
            <person name="Lopez-Roques C."/>
            <person name="Bouchez O."/>
            <person name="Berard A."/>
            <person name="Debelle F."/>
            <person name="Munos S."/>
            <person name="Bendahmane A."/>
            <person name="Berges H."/>
            <person name="Niebel A."/>
            <person name="Buitink J."/>
            <person name="Frugier F."/>
            <person name="Benhamed M."/>
            <person name="Crespi M."/>
            <person name="Gouzy J."/>
            <person name="Gamas P."/>
        </authorList>
    </citation>
    <scope>NUCLEOTIDE SEQUENCE [LARGE SCALE GENOMIC DNA]</scope>
    <source>
        <strain evidence="2">cv. Jemalong A17</strain>
    </source>
</reference>
<accession>A0A396JJ44</accession>
<evidence type="ECO:0000313" key="2">
    <source>
        <dbReference type="Proteomes" id="UP000265566"/>
    </source>
</evidence>
<organism evidence="1 2">
    <name type="scientific">Medicago truncatula</name>
    <name type="common">Barrel medic</name>
    <name type="synonym">Medicago tribuloides</name>
    <dbReference type="NCBI Taxonomy" id="3880"/>
    <lineage>
        <taxon>Eukaryota</taxon>
        <taxon>Viridiplantae</taxon>
        <taxon>Streptophyta</taxon>
        <taxon>Embryophyta</taxon>
        <taxon>Tracheophyta</taxon>
        <taxon>Spermatophyta</taxon>
        <taxon>Magnoliopsida</taxon>
        <taxon>eudicotyledons</taxon>
        <taxon>Gunneridae</taxon>
        <taxon>Pentapetalae</taxon>
        <taxon>rosids</taxon>
        <taxon>fabids</taxon>
        <taxon>Fabales</taxon>
        <taxon>Fabaceae</taxon>
        <taxon>Papilionoideae</taxon>
        <taxon>50 kb inversion clade</taxon>
        <taxon>NPAAA clade</taxon>
        <taxon>Hologalegina</taxon>
        <taxon>IRL clade</taxon>
        <taxon>Trifolieae</taxon>
        <taxon>Medicago</taxon>
    </lineage>
</organism>
<protein>
    <submittedName>
        <fullName evidence="1">Uncharacterized protein</fullName>
    </submittedName>
</protein>
<dbReference type="Gramene" id="rna11240">
    <property type="protein sequence ID" value="RHN75087.1"/>
    <property type="gene ID" value="gene11240"/>
</dbReference>
<evidence type="ECO:0000313" key="1">
    <source>
        <dbReference type="EMBL" id="RHN75087.1"/>
    </source>
</evidence>
<sequence>MDETFDRNHLLKQFALNEQTKYSQEWNKNSFCTHINSSNIKRLVHLIFFFFIKNNRISYQKMGGFYPRSP</sequence>
<dbReference type="EMBL" id="PSQE01000002">
    <property type="protein sequence ID" value="RHN75087.1"/>
    <property type="molecule type" value="Genomic_DNA"/>
</dbReference>
<gene>
    <name evidence="1" type="ORF">MtrunA17_Chr2g0317341</name>
</gene>